<evidence type="ECO:0000256" key="5">
    <source>
        <dbReference type="ARBA" id="ARBA00023136"/>
    </source>
</evidence>
<dbReference type="SMART" id="SM00288">
    <property type="entry name" value="VHS"/>
    <property type="match status" value="1"/>
</dbReference>
<dbReference type="Proteomes" id="UP000036987">
    <property type="component" value="Unassembled WGS sequence"/>
</dbReference>
<organism evidence="9 10">
    <name type="scientific">Zostera marina</name>
    <name type="common">Eelgrass</name>
    <dbReference type="NCBI Taxonomy" id="29655"/>
    <lineage>
        <taxon>Eukaryota</taxon>
        <taxon>Viridiplantae</taxon>
        <taxon>Streptophyta</taxon>
        <taxon>Embryophyta</taxon>
        <taxon>Tracheophyta</taxon>
        <taxon>Spermatophyta</taxon>
        <taxon>Magnoliopsida</taxon>
        <taxon>Liliopsida</taxon>
        <taxon>Zosteraceae</taxon>
        <taxon>Zostera</taxon>
    </lineage>
</organism>
<sequence length="568" mass="62791">MPSSSASEVIAKVEKATNHLLIAPDWTMNMEICDAINSNQWQRKDVAKDVVKAVKKRIQHKKPTVQFFALTLLETMMKNCGDLIHFHVIDREILQEMSKIVRKRTDIQVRNKILTLLDAWQEAFGGPNGKHPEYYFVYAELKKSGVDFPPHSGDAAPIFTPPVTHPVGYGSQNDSTLRLEEAMSSEMGDLRLSDLDSIRRVAELLEDMLQAVNSNDCEAVKDELIVDLVNQCRVNQKKVIHWITSTRDEEMLAEALELNDNLQYLIAKHDAIASGSEPPIKESVPTPSSDHVPPTTEPQKNKQIEEDRKDEEKEEEEEEEDDGFAQLARRKSKINTNHQYIGSTSGSDVPISTTCTSTTEAASSSPGNALVLSEYPDSANTTTKTKDQDMIDLLSLALTTTDSSPSPTQVQDHSQRPQQPDQIPQQITANQGYAPSPYANSYVAPWAQPVLPPPQQQQPQYPQYSYSAYPPPPWASSSEDTMHGPSPLIRHNTFSAEANRGLGSRQLHHQSSVGSRGITGGAQGGGASKPYIPSYRLFEDLIDLDGGMSTKNTDSSGQQKSMVSGGRK</sequence>
<feature type="domain" description="GAT" evidence="8">
    <location>
        <begin position="186"/>
        <end position="274"/>
    </location>
</feature>
<accession>A0A0K9NX01</accession>
<dbReference type="PROSITE" id="PS50909">
    <property type="entry name" value="GAT"/>
    <property type="match status" value="1"/>
</dbReference>
<evidence type="ECO:0000256" key="4">
    <source>
        <dbReference type="ARBA" id="ARBA00022927"/>
    </source>
</evidence>
<feature type="compositionally biased region" description="Polar residues" evidence="6">
    <location>
        <begin position="549"/>
        <end position="562"/>
    </location>
</feature>
<keyword evidence="3" id="KW-0813">Transport</keyword>
<proteinExistence type="inferred from homology"/>
<keyword evidence="4" id="KW-0653">Protein transport</keyword>
<feature type="domain" description="VHS" evidence="7">
    <location>
        <begin position="16"/>
        <end position="149"/>
    </location>
</feature>
<keyword evidence="5" id="KW-0472">Membrane</keyword>
<feature type="compositionally biased region" description="Basic and acidic residues" evidence="6">
    <location>
        <begin position="299"/>
        <end position="311"/>
    </location>
</feature>
<dbReference type="SUPFAM" id="SSF89009">
    <property type="entry name" value="GAT-like domain"/>
    <property type="match status" value="1"/>
</dbReference>
<dbReference type="AlphaFoldDB" id="A0A0K9NX01"/>
<keyword evidence="10" id="KW-1185">Reference proteome</keyword>
<feature type="region of interest" description="Disordered" evidence="6">
    <location>
        <begin position="545"/>
        <end position="568"/>
    </location>
</feature>
<name>A0A0K9NX01_ZOSMR</name>
<evidence type="ECO:0000313" key="9">
    <source>
        <dbReference type="EMBL" id="KMZ61321.1"/>
    </source>
</evidence>
<evidence type="ECO:0000256" key="6">
    <source>
        <dbReference type="SAM" id="MobiDB-lite"/>
    </source>
</evidence>
<evidence type="ECO:0000256" key="2">
    <source>
        <dbReference type="ARBA" id="ARBA00007708"/>
    </source>
</evidence>
<comment type="caution">
    <text evidence="9">The sequence shown here is derived from an EMBL/GenBank/DDBJ whole genome shotgun (WGS) entry which is preliminary data.</text>
</comment>
<feature type="compositionally biased region" description="Acidic residues" evidence="6">
    <location>
        <begin position="312"/>
        <end position="323"/>
    </location>
</feature>
<dbReference type="GO" id="GO:0005737">
    <property type="term" value="C:cytoplasm"/>
    <property type="evidence" value="ECO:0007669"/>
    <property type="project" value="UniProtKB-ARBA"/>
</dbReference>
<dbReference type="InterPro" id="IPR044836">
    <property type="entry name" value="TOL_plant"/>
</dbReference>
<dbReference type="Gene3D" id="1.20.58.160">
    <property type="match status" value="1"/>
</dbReference>
<evidence type="ECO:0000259" key="7">
    <source>
        <dbReference type="PROSITE" id="PS50179"/>
    </source>
</evidence>
<evidence type="ECO:0000259" key="8">
    <source>
        <dbReference type="PROSITE" id="PS50909"/>
    </source>
</evidence>
<protein>
    <submittedName>
        <fullName evidence="9">Class E vacuolar protein-sorting machinery protein HSE1</fullName>
    </submittedName>
</protein>
<feature type="region of interest" description="Disordered" evidence="6">
    <location>
        <begin position="502"/>
        <end position="530"/>
    </location>
</feature>
<dbReference type="Gene3D" id="1.25.40.90">
    <property type="match status" value="1"/>
</dbReference>
<dbReference type="PANTHER" id="PTHR45898:SF2">
    <property type="entry name" value="TOM1-LIKE PROTEIN 6"/>
    <property type="match status" value="1"/>
</dbReference>
<dbReference type="OrthoDB" id="2018246at2759"/>
<dbReference type="GO" id="GO:0016020">
    <property type="term" value="C:membrane"/>
    <property type="evidence" value="ECO:0007669"/>
    <property type="project" value="UniProtKB-SubCell"/>
</dbReference>
<dbReference type="CDD" id="cd03561">
    <property type="entry name" value="VHS"/>
    <property type="match status" value="1"/>
</dbReference>
<dbReference type="EMBL" id="LFYR01001505">
    <property type="protein sequence ID" value="KMZ61321.1"/>
    <property type="molecule type" value="Genomic_DNA"/>
</dbReference>
<feature type="compositionally biased region" description="Polar residues" evidence="6">
    <location>
        <begin position="334"/>
        <end position="351"/>
    </location>
</feature>
<comment type="subcellular location">
    <subcellularLocation>
        <location evidence="1">Membrane</location>
        <topology evidence="1">Peripheral membrane protein</topology>
    </subcellularLocation>
</comment>
<feature type="compositionally biased region" description="Gly residues" evidence="6">
    <location>
        <begin position="517"/>
        <end position="527"/>
    </location>
</feature>
<dbReference type="InterPro" id="IPR038425">
    <property type="entry name" value="GAT_sf"/>
</dbReference>
<dbReference type="GO" id="GO:0043328">
    <property type="term" value="P:protein transport to vacuole involved in ubiquitin-dependent protein catabolic process via the multivesicular body sorting pathway"/>
    <property type="evidence" value="ECO:0007669"/>
    <property type="project" value="InterPro"/>
</dbReference>
<feature type="region of interest" description="Disordered" evidence="6">
    <location>
        <begin position="275"/>
        <end position="374"/>
    </location>
</feature>
<evidence type="ECO:0000256" key="3">
    <source>
        <dbReference type="ARBA" id="ARBA00022448"/>
    </source>
</evidence>
<dbReference type="PROSITE" id="PS50179">
    <property type="entry name" value="VHS"/>
    <property type="match status" value="1"/>
</dbReference>
<dbReference type="SUPFAM" id="SSF48464">
    <property type="entry name" value="ENTH/VHS domain"/>
    <property type="match status" value="1"/>
</dbReference>
<reference evidence="10" key="1">
    <citation type="journal article" date="2016" name="Nature">
        <title>The genome of the seagrass Zostera marina reveals angiosperm adaptation to the sea.</title>
        <authorList>
            <person name="Olsen J.L."/>
            <person name="Rouze P."/>
            <person name="Verhelst B."/>
            <person name="Lin Y.-C."/>
            <person name="Bayer T."/>
            <person name="Collen J."/>
            <person name="Dattolo E."/>
            <person name="De Paoli E."/>
            <person name="Dittami S."/>
            <person name="Maumus F."/>
            <person name="Michel G."/>
            <person name="Kersting A."/>
            <person name="Lauritano C."/>
            <person name="Lohaus R."/>
            <person name="Toepel M."/>
            <person name="Tonon T."/>
            <person name="Vanneste K."/>
            <person name="Amirebrahimi M."/>
            <person name="Brakel J."/>
            <person name="Bostroem C."/>
            <person name="Chovatia M."/>
            <person name="Grimwood J."/>
            <person name="Jenkins J.W."/>
            <person name="Jueterbock A."/>
            <person name="Mraz A."/>
            <person name="Stam W.T."/>
            <person name="Tice H."/>
            <person name="Bornberg-Bauer E."/>
            <person name="Green P.J."/>
            <person name="Pearson G.A."/>
            <person name="Procaccini G."/>
            <person name="Duarte C.M."/>
            <person name="Schmutz J."/>
            <person name="Reusch T.B.H."/>
            <person name="Van de Peer Y."/>
        </authorList>
    </citation>
    <scope>NUCLEOTIDE SEQUENCE [LARGE SCALE GENOMIC DNA]</scope>
    <source>
        <strain evidence="10">cv. Finnish</strain>
    </source>
</reference>
<feature type="region of interest" description="Disordered" evidence="6">
    <location>
        <begin position="400"/>
        <end position="421"/>
    </location>
</feature>
<dbReference type="InterPro" id="IPR004152">
    <property type="entry name" value="GAT_dom"/>
</dbReference>
<dbReference type="InterPro" id="IPR008942">
    <property type="entry name" value="ENTH_VHS"/>
</dbReference>
<dbReference type="OMA" id="TESMIGG"/>
<dbReference type="GO" id="GO:0043130">
    <property type="term" value="F:ubiquitin binding"/>
    <property type="evidence" value="ECO:0007669"/>
    <property type="project" value="InterPro"/>
</dbReference>
<dbReference type="InterPro" id="IPR002014">
    <property type="entry name" value="VHS_dom"/>
</dbReference>
<dbReference type="Pfam" id="PF03127">
    <property type="entry name" value="GAT"/>
    <property type="match status" value="1"/>
</dbReference>
<comment type="similarity">
    <text evidence="2">Belongs to the TOM1 family.</text>
</comment>
<dbReference type="Pfam" id="PF00790">
    <property type="entry name" value="VHS"/>
    <property type="match status" value="1"/>
</dbReference>
<evidence type="ECO:0000313" key="10">
    <source>
        <dbReference type="Proteomes" id="UP000036987"/>
    </source>
</evidence>
<dbReference type="GO" id="GO:0035091">
    <property type="term" value="F:phosphatidylinositol binding"/>
    <property type="evidence" value="ECO:0007669"/>
    <property type="project" value="InterPro"/>
</dbReference>
<dbReference type="PANTHER" id="PTHR45898">
    <property type="entry name" value="TOM1-LIKE PROTEIN"/>
    <property type="match status" value="1"/>
</dbReference>
<evidence type="ECO:0000256" key="1">
    <source>
        <dbReference type="ARBA" id="ARBA00004170"/>
    </source>
</evidence>
<dbReference type="CDD" id="cd14231">
    <property type="entry name" value="GAT_GGA-like_plant"/>
    <property type="match status" value="1"/>
</dbReference>
<gene>
    <name evidence="9" type="ORF">ZOSMA_538G00040</name>
</gene>
<feature type="compositionally biased region" description="Low complexity" evidence="6">
    <location>
        <begin position="352"/>
        <end position="365"/>
    </location>
</feature>